<evidence type="ECO:0000313" key="9">
    <source>
        <dbReference type="Proteomes" id="UP000782554"/>
    </source>
</evidence>
<keyword evidence="3" id="KW-0998">Cell outer membrane</keyword>
<protein>
    <submittedName>
        <fullName evidence="8">BamA/TamA family outer membrane protein</fullName>
    </submittedName>
</protein>
<feature type="chain" id="PRO_5045285820" evidence="5">
    <location>
        <begin position="42"/>
        <end position="606"/>
    </location>
</feature>
<gene>
    <name evidence="8" type="ORF">K3181_04175</name>
</gene>
<evidence type="ECO:0000256" key="4">
    <source>
        <dbReference type="SAM" id="MobiDB-lite"/>
    </source>
</evidence>
<comment type="caution">
    <text evidence="8">The sequence shown here is derived from an EMBL/GenBank/DDBJ whole genome shotgun (WGS) entry which is preliminary data.</text>
</comment>
<evidence type="ECO:0000256" key="5">
    <source>
        <dbReference type="SAM" id="SignalP"/>
    </source>
</evidence>
<keyword evidence="1" id="KW-1134">Transmembrane beta strand</keyword>
<keyword evidence="5" id="KW-0732">Signal</keyword>
<dbReference type="Gene3D" id="2.40.160.50">
    <property type="entry name" value="membrane protein fhac: a member of the omp85/tpsb transporter family"/>
    <property type="match status" value="1"/>
</dbReference>
<dbReference type="InterPro" id="IPR005565">
    <property type="entry name" value="Hemolysn_activator_HlyB_C"/>
</dbReference>
<feature type="signal peptide" evidence="5">
    <location>
        <begin position="1"/>
        <end position="41"/>
    </location>
</feature>
<evidence type="ECO:0000256" key="3">
    <source>
        <dbReference type="ARBA" id="ARBA00023237"/>
    </source>
</evidence>
<dbReference type="RefSeq" id="WP_221601057.1">
    <property type="nucleotide sequence ID" value="NZ_JAIGNU010000001.1"/>
</dbReference>
<feature type="domain" description="Haemolysin activator HlyB C-terminal" evidence="6">
    <location>
        <begin position="240"/>
        <end position="563"/>
    </location>
</feature>
<evidence type="ECO:0000256" key="2">
    <source>
        <dbReference type="ARBA" id="ARBA00022692"/>
    </source>
</evidence>
<reference evidence="8 9" key="1">
    <citation type="submission" date="2021-08" db="EMBL/GenBank/DDBJ databases">
        <title>Comparative Genomics Analysis of the Genus Qipengyuania Reveals Extensive Genetic Diversity and Metabolic Versatility, Including the Description of Fifteen Novel Species.</title>
        <authorList>
            <person name="Liu Y."/>
        </authorList>
    </citation>
    <scope>NUCLEOTIDE SEQUENCE [LARGE SCALE GENOMIC DNA]</scope>
    <source>
        <strain evidence="8 9">YG27</strain>
    </source>
</reference>
<dbReference type="Gene3D" id="3.10.20.310">
    <property type="entry name" value="membrane protein fhac"/>
    <property type="match status" value="1"/>
</dbReference>
<name>A0ABS7JSK0_9SPHN</name>
<feature type="compositionally biased region" description="Low complexity" evidence="4">
    <location>
        <begin position="43"/>
        <end position="62"/>
    </location>
</feature>
<dbReference type="PANTHER" id="PTHR34597:SF6">
    <property type="entry name" value="BLR6126 PROTEIN"/>
    <property type="match status" value="1"/>
</dbReference>
<dbReference type="EMBL" id="JAIGNU010000001">
    <property type="protein sequence ID" value="MBX7500632.1"/>
    <property type="molecule type" value="Genomic_DNA"/>
</dbReference>
<keyword evidence="2" id="KW-0812">Transmembrane</keyword>
<dbReference type="Pfam" id="PF03865">
    <property type="entry name" value="ShlB"/>
    <property type="match status" value="1"/>
</dbReference>
<dbReference type="PANTHER" id="PTHR34597">
    <property type="entry name" value="SLR1661 PROTEIN"/>
    <property type="match status" value="1"/>
</dbReference>
<evidence type="ECO:0000313" key="8">
    <source>
        <dbReference type="EMBL" id="MBX7500632.1"/>
    </source>
</evidence>
<evidence type="ECO:0000256" key="1">
    <source>
        <dbReference type="ARBA" id="ARBA00022452"/>
    </source>
</evidence>
<feature type="domain" description="Polypeptide-transport-associated ShlB-type" evidence="7">
    <location>
        <begin position="89"/>
        <end position="160"/>
    </location>
</feature>
<keyword evidence="1" id="KW-0472">Membrane</keyword>
<dbReference type="InterPro" id="IPR013686">
    <property type="entry name" value="Polypept-transport_assoc_ShlB"/>
</dbReference>
<dbReference type="InterPro" id="IPR051544">
    <property type="entry name" value="TPS_OM_transporter"/>
</dbReference>
<keyword evidence="9" id="KW-1185">Reference proteome</keyword>
<evidence type="ECO:0000259" key="7">
    <source>
        <dbReference type="Pfam" id="PF08479"/>
    </source>
</evidence>
<proteinExistence type="predicted"/>
<accession>A0ABS7JSK0</accession>
<sequence>MGLGQRINTHFIRSHGAVSRALRSGFLAGAAALALPAAAQAQSVPSRSELAPPQAREPARPATTLTIDGGMERAPCALDAPDLAEIKVTLSSVRFVGAEKAPDVALAGAYQDYLGRELPISVLCDVRAAANQRLQQAGYLATVEIPAQRLSNGDAEMRIVFGRVTALRVRGDAGPSEQLVAGYLEPLTQDEVFNTHRAERYLLLADDLPGVDVRLSLRPASGGEPGDLVGDIAVVRRRGALDFNVQNLGSKSLGRFGGLLRGEVYDLTGLGDRTSLALFSTIDFDEQQTIQLGHDFALGSDGLRMFGQFTYSWTDPDLDLPGLDVKSETLFATAGLSYPIQRSRSATHVLSGGLDYVDQDLTVNDLRLTRDRVRTAFLRLESDYVDPASIAGTGGYSAFAPQLAARSSVELRQGIDIFDATPDCRTAALACIAAGVAPNRIEADPTPLLVRIEGEADYRPIPDLRFSLGMSAQFTGDPLPAFEEFAAGNYSIGRGYDPGSVLGDNGYALSFEVGYGSTAPSGPNETAWEGYLFTDMAWAWNEDPSRSPLNPDRLWSAGAGLRFAYGSALQADVAVAVPLEKPDFAAERGDVRVLFSLTTRLLPWRF</sequence>
<organism evidence="8 9">
    <name type="scientific">Qipengyuania mesophila</name>
    <dbReference type="NCBI Taxonomy" id="2867246"/>
    <lineage>
        <taxon>Bacteria</taxon>
        <taxon>Pseudomonadati</taxon>
        <taxon>Pseudomonadota</taxon>
        <taxon>Alphaproteobacteria</taxon>
        <taxon>Sphingomonadales</taxon>
        <taxon>Erythrobacteraceae</taxon>
        <taxon>Qipengyuania</taxon>
    </lineage>
</organism>
<dbReference type="Pfam" id="PF08479">
    <property type="entry name" value="POTRA_2"/>
    <property type="match status" value="1"/>
</dbReference>
<feature type="region of interest" description="Disordered" evidence="4">
    <location>
        <begin position="43"/>
        <end position="63"/>
    </location>
</feature>
<dbReference type="Proteomes" id="UP000782554">
    <property type="component" value="Unassembled WGS sequence"/>
</dbReference>
<evidence type="ECO:0000259" key="6">
    <source>
        <dbReference type="Pfam" id="PF03865"/>
    </source>
</evidence>